<feature type="transmembrane region" description="Helical" evidence="5">
    <location>
        <begin position="74"/>
        <end position="95"/>
    </location>
</feature>
<feature type="transmembrane region" description="Helical" evidence="5">
    <location>
        <begin position="324"/>
        <end position="346"/>
    </location>
</feature>
<feature type="transmembrane region" description="Helical" evidence="5">
    <location>
        <begin position="300"/>
        <end position="318"/>
    </location>
</feature>
<feature type="transmembrane region" description="Helical" evidence="5">
    <location>
        <begin position="387"/>
        <end position="409"/>
    </location>
</feature>
<feature type="transmembrane region" description="Helical" evidence="5">
    <location>
        <begin position="158"/>
        <end position="181"/>
    </location>
</feature>
<dbReference type="GO" id="GO:0022857">
    <property type="term" value="F:transmembrane transporter activity"/>
    <property type="evidence" value="ECO:0007669"/>
    <property type="project" value="InterPro"/>
</dbReference>
<proteinExistence type="predicted"/>
<dbReference type="OrthoDB" id="8596007at2"/>
<evidence type="ECO:0000256" key="1">
    <source>
        <dbReference type="ARBA" id="ARBA00004651"/>
    </source>
</evidence>
<keyword evidence="2 5" id="KW-0812">Transmembrane</keyword>
<evidence type="ECO:0000313" key="8">
    <source>
        <dbReference type="Proteomes" id="UP000198582"/>
    </source>
</evidence>
<keyword evidence="8" id="KW-1185">Reference proteome</keyword>
<evidence type="ECO:0000256" key="5">
    <source>
        <dbReference type="SAM" id="Phobius"/>
    </source>
</evidence>
<feature type="domain" description="Major facilitator superfamily (MFS) profile" evidence="6">
    <location>
        <begin position="8"/>
        <end position="413"/>
    </location>
</feature>
<dbReference type="PANTHER" id="PTHR11662:SF399">
    <property type="entry name" value="FI19708P1-RELATED"/>
    <property type="match status" value="1"/>
</dbReference>
<dbReference type="Gene3D" id="1.20.1250.20">
    <property type="entry name" value="MFS general substrate transporter like domains"/>
    <property type="match status" value="2"/>
</dbReference>
<dbReference type="PANTHER" id="PTHR11662">
    <property type="entry name" value="SOLUTE CARRIER FAMILY 17"/>
    <property type="match status" value="1"/>
</dbReference>
<dbReference type="GO" id="GO:0005886">
    <property type="term" value="C:plasma membrane"/>
    <property type="evidence" value="ECO:0007669"/>
    <property type="project" value="UniProtKB-SubCell"/>
</dbReference>
<dbReference type="STRING" id="394193.SAMN04489732_104349"/>
<dbReference type="AlphaFoldDB" id="A0A1H8VWP0"/>
<evidence type="ECO:0000256" key="3">
    <source>
        <dbReference type="ARBA" id="ARBA00022989"/>
    </source>
</evidence>
<feature type="transmembrane region" description="Helical" evidence="5">
    <location>
        <begin position="358"/>
        <end position="381"/>
    </location>
</feature>
<feature type="transmembrane region" description="Helical" evidence="5">
    <location>
        <begin position="41"/>
        <end position="62"/>
    </location>
</feature>
<feature type="transmembrane region" description="Helical" evidence="5">
    <location>
        <begin position="267"/>
        <end position="288"/>
    </location>
</feature>
<evidence type="ECO:0000256" key="2">
    <source>
        <dbReference type="ARBA" id="ARBA00022692"/>
    </source>
</evidence>
<dbReference type="InterPro" id="IPR036259">
    <property type="entry name" value="MFS_trans_sf"/>
</dbReference>
<name>A0A1H8VWP0_9PSEU</name>
<dbReference type="Proteomes" id="UP000198582">
    <property type="component" value="Unassembled WGS sequence"/>
</dbReference>
<dbReference type="InterPro" id="IPR050382">
    <property type="entry name" value="MFS_Na/Anion_cotransporter"/>
</dbReference>
<keyword evidence="3 5" id="KW-1133">Transmembrane helix</keyword>
<comment type="subcellular location">
    <subcellularLocation>
        <location evidence="1">Cell membrane</location>
        <topology evidence="1">Multi-pass membrane protein</topology>
    </subcellularLocation>
</comment>
<dbReference type="InterPro" id="IPR020846">
    <property type="entry name" value="MFS_dom"/>
</dbReference>
<feature type="transmembrane region" description="Helical" evidence="5">
    <location>
        <begin position="12"/>
        <end position="35"/>
    </location>
</feature>
<evidence type="ECO:0000256" key="4">
    <source>
        <dbReference type="ARBA" id="ARBA00023136"/>
    </source>
</evidence>
<dbReference type="RefSeq" id="WP_091616923.1">
    <property type="nucleotide sequence ID" value="NZ_FOEF01000004.1"/>
</dbReference>
<feature type="transmembrane region" description="Helical" evidence="5">
    <location>
        <begin position="225"/>
        <end position="247"/>
    </location>
</feature>
<dbReference type="CDD" id="cd17319">
    <property type="entry name" value="MFS_ExuT_GudP_like"/>
    <property type="match status" value="1"/>
</dbReference>
<reference evidence="7 8" key="1">
    <citation type="submission" date="2016-10" db="EMBL/GenBank/DDBJ databases">
        <authorList>
            <person name="de Groot N.N."/>
        </authorList>
    </citation>
    <scope>NUCLEOTIDE SEQUENCE [LARGE SCALE GENOMIC DNA]</scope>
    <source>
        <strain evidence="7 8">DSM 44993</strain>
    </source>
</reference>
<dbReference type="InterPro" id="IPR011701">
    <property type="entry name" value="MFS"/>
</dbReference>
<organism evidence="7 8">
    <name type="scientific">Amycolatopsis saalfeldensis</name>
    <dbReference type="NCBI Taxonomy" id="394193"/>
    <lineage>
        <taxon>Bacteria</taxon>
        <taxon>Bacillati</taxon>
        <taxon>Actinomycetota</taxon>
        <taxon>Actinomycetes</taxon>
        <taxon>Pseudonocardiales</taxon>
        <taxon>Pseudonocardiaceae</taxon>
        <taxon>Amycolatopsis</taxon>
    </lineage>
</organism>
<protein>
    <submittedName>
        <fullName evidence="7">MFS transporter, ACS family, hexuronate transporter</fullName>
    </submittedName>
</protein>
<evidence type="ECO:0000259" key="6">
    <source>
        <dbReference type="PROSITE" id="PS50850"/>
    </source>
</evidence>
<evidence type="ECO:0000313" key="7">
    <source>
        <dbReference type="EMBL" id="SEP19740.1"/>
    </source>
</evidence>
<dbReference type="EMBL" id="FOEF01000004">
    <property type="protein sequence ID" value="SEP19740.1"/>
    <property type="molecule type" value="Genomic_DNA"/>
</dbReference>
<dbReference type="Pfam" id="PF07690">
    <property type="entry name" value="MFS_1"/>
    <property type="match status" value="1"/>
</dbReference>
<dbReference type="SUPFAM" id="SSF103473">
    <property type="entry name" value="MFS general substrate transporter"/>
    <property type="match status" value="1"/>
</dbReference>
<accession>A0A1H8VWP0</accession>
<keyword evidence="4 5" id="KW-0472">Membrane</keyword>
<dbReference type="PROSITE" id="PS50850">
    <property type="entry name" value="MFS"/>
    <property type="match status" value="1"/>
</dbReference>
<sequence length="435" mass="46944">MTKVRYQVFAMNFVACLINYGDRIALSVAAPFILAEFHFSPALWGVILSAFFWTYSPFSLFGGFMVDRIGVRKAYTVCMLVWSLTIPLTASAWSAGSLIVARLLFGAGEGPQAPISTKLTANWFPMRQTSTMLNLAQAGTTIGPIIATPLVVWASTTIGWRPTFVVLGALGLLWCAVWWFVARDRPAGHPRSDAAERAYVVADHEVVPGETAAAPRFWALLRTPFVLALAIAFFAYSWVLFMFLTWYPTYLVDARGVSKAELGGIATIPWVAATAGLITGGFVADRLVKRTGSFVRPRKWMIVVSLIAVAVCFGPSPFVRSPSLAIALVCVAIFFLLASYQYQALIVTLVPASHRGRLAGVIQMCSTLAGILAPIVTGAVVESTGSYTSAFLIGGVLSVIGALAVVALVKDKTRLDIRSPEHEAVRSPSVNRLSD</sequence>
<gene>
    <name evidence="7" type="ORF">SAMN04489732_104349</name>
</gene>